<dbReference type="RefSeq" id="WP_343783553.1">
    <property type="nucleotide sequence ID" value="NZ_BAAACZ010000018.1"/>
</dbReference>
<evidence type="ECO:0000313" key="5">
    <source>
        <dbReference type="EMBL" id="GAA0465295.1"/>
    </source>
</evidence>
<evidence type="ECO:0000256" key="3">
    <source>
        <dbReference type="ARBA" id="ARBA00023163"/>
    </source>
</evidence>
<keyword evidence="1" id="KW-0805">Transcription regulation</keyword>
<feature type="domain" description="HTH gntR-type" evidence="4">
    <location>
        <begin position="13"/>
        <end position="81"/>
    </location>
</feature>
<dbReference type="PROSITE" id="PS50949">
    <property type="entry name" value="HTH_GNTR"/>
    <property type="match status" value="1"/>
</dbReference>
<dbReference type="EMBL" id="BAAACZ010000018">
    <property type="protein sequence ID" value="GAA0465295.1"/>
    <property type="molecule type" value="Genomic_DNA"/>
</dbReference>
<protein>
    <submittedName>
        <fullName evidence="5">GntR family transcriptional regulator</fullName>
    </submittedName>
</protein>
<dbReference type="SUPFAM" id="SSF46785">
    <property type="entry name" value="Winged helix' DNA-binding domain"/>
    <property type="match status" value="1"/>
</dbReference>
<evidence type="ECO:0000256" key="1">
    <source>
        <dbReference type="ARBA" id="ARBA00023015"/>
    </source>
</evidence>
<dbReference type="PANTHER" id="PTHR38445:SF7">
    <property type="entry name" value="GNTR-FAMILY TRANSCRIPTIONAL REGULATOR"/>
    <property type="match status" value="1"/>
</dbReference>
<keyword evidence="3" id="KW-0804">Transcription</keyword>
<gene>
    <name evidence="5" type="ORF">GCM10008935_21380</name>
</gene>
<dbReference type="Pfam" id="PF00392">
    <property type="entry name" value="GntR"/>
    <property type="match status" value="1"/>
</dbReference>
<dbReference type="Proteomes" id="UP001500740">
    <property type="component" value="Unassembled WGS sequence"/>
</dbReference>
<comment type="caution">
    <text evidence="5">The sequence shown here is derived from an EMBL/GenBank/DDBJ whole genome shotgun (WGS) entry which is preliminary data.</text>
</comment>
<organism evidence="5 6">
    <name type="scientific">Alkalibacillus silvisoli</name>
    <dbReference type="NCBI Taxonomy" id="392823"/>
    <lineage>
        <taxon>Bacteria</taxon>
        <taxon>Bacillati</taxon>
        <taxon>Bacillota</taxon>
        <taxon>Bacilli</taxon>
        <taxon>Bacillales</taxon>
        <taxon>Bacillaceae</taxon>
        <taxon>Alkalibacillus</taxon>
    </lineage>
</organism>
<evidence type="ECO:0000259" key="4">
    <source>
        <dbReference type="PROSITE" id="PS50949"/>
    </source>
</evidence>
<dbReference type="InterPro" id="IPR000524">
    <property type="entry name" value="Tscrpt_reg_HTH_GntR"/>
</dbReference>
<dbReference type="SMART" id="SM00345">
    <property type="entry name" value="HTH_GNTR"/>
    <property type="match status" value="1"/>
</dbReference>
<accession>A0ABN1A1I1</accession>
<keyword evidence="6" id="KW-1185">Reference proteome</keyword>
<reference evidence="5 6" key="1">
    <citation type="journal article" date="2019" name="Int. J. Syst. Evol. Microbiol.">
        <title>The Global Catalogue of Microorganisms (GCM) 10K type strain sequencing project: providing services to taxonomists for standard genome sequencing and annotation.</title>
        <authorList>
            <consortium name="The Broad Institute Genomics Platform"/>
            <consortium name="The Broad Institute Genome Sequencing Center for Infectious Disease"/>
            <person name="Wu L."/>
            <person name="Ma J."/>
        </authorList>
    </citation>
    <scope>NUCLEOTIDE SEQUENCE [LARGE SCALE GENOMIC DNA]</scope>
    <source>
        <strain evidence="5 6">JCM 14193</strain>
    </source>
</reference>
<sequence>MKLPIRLSKQSREPYYHQIEEQIKALIASGQLTTDTPLPSIRALSKDLEVSVITTRRAFQNLEHQGFIYTTQGKGTFVANVNQNTMQEVQHNTVIQAMRRAIEKAKQHNYSDKQIKKLFNEALTEQEGRK</sequence>
<dbReference type="CDD" id="cd07377">
    <property type="entry name" value="WHTH_GntR"/>
    <property type="match status" value="1"/>
</dbReference>
<dbReference type="InterPro" id="IPR036388">
    <property type="entry name" value="WH-like_DNA-bd_sf"/>
</dbReference>
<evidence type="ECO:0000256" key="2">
    <source>
        <dbReference type="ARBA" id="ARBA00023125"/>
    </source>
</evidence>
<keyword evidence="2" id="KW-0238">DNA-binding</keyword>
<dbReference type="PANTHER" id="PTHR38445">
    <property type="entry name" value="HTH-TYPE TRANSCRIPTIONAL REPRESSOR YTRA"/>
    <property type="match status" value="1"/>
</dbReference>
<evidence type="ECO:0000313" key="6">
    <source>
        <dbReference type="Proteomes" id="UP001500740"/>
    </source>
</evidence>
<name>A0ABN1A1I1_9BACI</name>
<dbReference type="InterPro" id="IPR036390">
    <property type="entry name" value="WH_DNA-bd_sf"/>
</dbReference>
<proteinExistence type="predicted"/>
<dbReference type="Gene3D" id="1.10.10.10">
    <property type="entry name" value="Winged helix-like DNA-binding domain superfamily/Winged helix DNA-binding domain"/>
    <property type="match status" value="1"/>
</dbReference>